<sequence length="123" mass="13656">MILLNPMPYKEAILIMDSRNTPTSAVRHQPFHSAWSRLYKAGDMYLDLSLRPEGRDAVLVGQVIAEAHKPVALSVVLHGPGGSNRSPVSEYGTFRLSVQEKGDHVLEFDLGEETFLVRALEVL</sequence>
<protein>
    <submittedName>
        <fullName evidence="1">Uncharacterized protein</fullName>
    </submittedName>
</protein>
<evidence type="ECO:0000313" key="1">
    <source>
        <dbReference type="EMBL" id="GEM84892.1"/>
    </source>
</evidence>
<dbReference type="EMBL" id="BJXL01000142">
    <property type="protein sequence ID" value="GEM84892.1"/>
    <property type="molecule type" value="Genomic_DNA"/>
</dbReference>
<dbReference type="OrthoDB" id="27433at2"/>
<name>A0A511R7I2_9DEIN</name>
<dbReference type="Proteomes" id="UP000321197">
    <property type="component" value="Unassembled WGS sequence"/>
</dbReference>
<dbReference type="RefSeq" id="WP_119340258.1">
    <property type="nucleotide sequence ID" value="NZ_BJXL01000142.1"/>
</dbReference>
<proteinExistence type="predicted"/>
<evidence type="ECO:0000313" key="2">
    <source>
        <dbReference type="Proteomes" id="UP000321197"/>
    </source>
</evidence>
<gene>
    <name evidence="1" type="ORF">MHY01S_30580</name>
</gene>
<comment type="caution">
    <text evidence="1">The sequence shown here is derived from an EMBL/GenBank/DDBJ whole genome shotgun (WGS) entry which is preliminary data.</text>
</comment>
<reference evidence="1 2" key="1">
    <citation type="submission" date="2019-07" db="EMBL/GenBank/DDBJ databases">
        <title>Whole genome shotgun sequence of Meiothermus hypogaeus NBRC 106114.</title>
        <authorList>
            <person name="Hosoyama A."/>
            <person name="Uohara A."/>
            <person name="Ohji S."/>
            <person name="Ichikawa N."/>
        </authorList>
    </citation>
    <scope>NUCLEOTIDE SEQUENCE [LARGE SCALE GENOMIC DNA]</scope>
    <source>
        <strain evidence="1 2">NBRC 106114</strain>
    </source>
</reference>
<organism evidence="1 2">
    <name type="scientific">Meiothermus hypogaeus NBRC 106114</name>
    <dbReference type="NCBI Taxonomy" id="1227553"/>
    <lineage>
        <taxon>Bacteria</taxon>
        <taxon>Thermotogati</taxon>
        <taxon>Deinococcota</taxon>
        <taxon>Deinococci</taxon>
        <taxon>Thermales</taxon>
        <taxon>Thermaceae</taxon>
        <taxon>Meiothermus</taxon>
    </lineage>
</organism>
<dbReference type="AlphaFoldDB" id="A0A511R7I2"/>
<accession>A0A511R7I2</accession>